<feature type="domain" description="Glycoside hydrolase family 31 TIM barrel" evidence="3">
    <location>
        <begin position="260"/>
        <end position="583"/>
    </location>
</feature>
<evidence type="ECO:0000259" key="6">
    <source>
        <dbReference type="Pfam" id="PF21365"/>
    </source>
</evidence>
<dbReference type="Proteomes" id="UP001589654">
    <property type="component" value="Unassembled WGS sequence"/>
</dbReference>
<keyword evidence="2 7" id="KW-0378">Hydrolase</keyword>
<dbReference type="CDD" id="cd14752">
    <property type="entry name" value="GH31_N"/>
    <property type="match status" value="1"/>
</dbReference>
<dbReference type="InterPro" id="IPR013780">
    <property type="entry name" value="Glyco_hydro_b"/>
</dbReference>
<dbReference type="EC" id="3.2.1.-" evidence="7"/>
<dbReference type="InterPro" id="IPR011013">
    <property type="entry name" value="Gal_mutarotase_sf_dom"/>
</dbReference>
<evidence type="ECO:0000259" key="5">
    <source>
        <dbReference type="Pfam" id="PF17137"/>
    </source>
</evidence>
<dbReference type="Pfam" id="PF17137">
    <property type="entry name" value="DUF5110"/>
    <property type="match status" value="1"/>
</dbReference>
<dbReference type="SUPFAM" id="SSF51445">
    <property type="entry name" value="(Trans)glycosidases"/>
    <property type="match status" value="1"/>
</dbReference>
<dbReference type="SUPFAM" id="SSF51011">
    <property type="entry name" value="Glycosyl hydrolase domain"/>
    <property type="match status" value="1"/>
</dbReference>
<dbReference type="SUPFAM" id="SSF74650">
    <property type="entry name" value="Galactose mutarotase-like"/>
    <property type="match status" value="1"/>
</dbReference>
<dbReference type="CDD" id="cd06589">
    <property type="entry name" value="GH31"/>
    <property type="match status" value="1"/>
</dbReference>
<evidence type="ECO:0000313" key="8">
    <source>
        <dbReference type="Proteomes" id="UP001589654"/>
    </source>
</evidence>
<proteinExistence type="inferred from homology"/>
<sequence>MNIKHIFAAFLILLTSTSLIWAQDGRRGFSKKQNTYLMTSGDQTLRLEFYSPEVVRVRSIWEGEFEDRYSYMLQKQNWDLIQVKSEEKDDGYVFETGKLIVKVDKEFLKVAFYDENGDLLSGEKIDKEEGGAYQDGDKVGARKTLMADEHFFGFGERMDFVDQRGKKLDLNVGRGLGRPHIIGAYNVLEANYCPVPFFMSTRGYGIFFHNSFPTHWDLGADKKDEMQFEAENGELDYFFMYGPDFPKLLYHYTGLTGRSPLLPRFAHGLHVGTYSGGTWGHEEMTSTHYVVKLARKYREKGIPLDVLHLDSTWRMFGKEGGSGATTFEWRETFKNPESMFDSLYAMNLNAVGLHVRPRFDNGNYLDLLDQAREKGHVYPEENNPGEFVNVFDQEAVDWWWEKGVMRIAEMGAMFLKTDEGSAFGRKANESDKTGPTSKEARRLHNIFPVAYAKAPYEKFKEYNGMRGMNHTREGYAGIQRYPFIWAGDWPSEWQYYGPVIKAGINIGLSGVGYWSHNMGGFEHLADPELYARWVQFGMFSPVAHVFGMDHPGYKEPWNYGEEAEQIFTKYDKLRYRLIPYIYSTAFKQYNTGLPIMRALVLEHQDDYNTYNVDDQYYFGNQMIVCPVITKEAKTRIVYLPEGTWYDYWSGEKYEGEDYYNIVTPLEKLPVFVKKGAIIPMQPEVMYDEKEPYGDITLDIFPGEKGSFELFEDDGVSEDYMKGKYAITSITSEKMIDGSMKVTVEAAKGEFDPGTRNYIIKVHIDKAPASLNVDGKDLAFIDKKEVEIGKPGYAYDAGNQVLWAATDKAPNERKSFNIKF</sequence>
<dbReference type="Pfam" id="PF01055">
    <property type="entry name" value="Glyco_hydro_31_2nd"/>
    <property type="match status" value="1"/>
</dbReference>
<dbReference type="Gene3D" id="2.60.40.1760">
    <property type="entry name" value="glycosyl hydrolase (family 31)"/>
    <property type="match status" value="1"/>
</dbReference>
<reference evidence="7 8" key="1">
    <citation type="submission" date="2024-09" db="EMBL/GenBank/DDBJ databases">
        <authorList>
            <person name="Sun Q."/>
            <person name="Mori K."/>
        </authorList>
    </citation>
    <scope>NUCLEOTIDE SEQUENCE [LARGE SCALE GENOMIC DNA]</scope>
    <source>
        <strain evidence="7 8">CECT 7682</strain>
    </source>
</reference>
<feature type="domain" description="Glycoside hydrolase family 31 N-terminal" evidence="4">
    <location>
        <begin position="44"/>
        <end position="217"/>
    </location>
</feature>
<dbReference type="InterPro" id="IPR017853">
    <property type="entry name" value="GH"/>
</dbReference>
<dbReference type="RefSeq" id="WP_290247816.1">
    <property type="nucleotide sequence ID" value="NZ_JAUFQT010000001.1"/>
</dbReference>
<dbReference type="InterPro" id="IPR048395">
    <property type="entry name" value="Glyco_hydro_31_C"/>
</dbReference>
<name>A0ABV5J8I5_9BACT</name>
<evidence type="ECO:0000259" key="3">
    <source>
        <dbReference type="Pfam" id="PF01055"/>
    </source>
</evidence>
<evidence type="ECO:0000256" key="2">
    <source>
        <dbReference type="RuleBase" id="RU361185"/>
    </source>
</evidence>
<keyword evidence="8" id="KW-1185">Reference proteome</keyword>
<dbReference type="Gene3D" id="3.20.20.80">
    <property type="entry name" value="Glycosidases"/>
    <property type="match status" value="1"/>
</dbReference>
<dbReference type="InterPro" id="IPR025887">
    <property type="entry name" value="Glyco_hydro_31_N_dom"/>
</dbReference>
<dbReference type="InterPro" id="IPR033403">
    <property type="entry name" value="DUF5110"/>
</dbReference>
<evidence type="ECO:0000259" key="4">
    <source>
        <dbReference type="Pfam" id="PF13802"/>
    </source>
</evidence>
<feature type="domain" description="DUF5110" evidence="5">
    <location>
        <begin position="695"/>
        <end position="762"/>
    </location>
</feature>
<evidence type="ECO:0000256" key="1">
    <source>
        <dbReference type="ARBA" id="ARBA00007806"/>
    </source>
</evidence>
<dbReference type="PANTHER" id="PTHR43863">
    <property type="entry name" value="HYDROLASE, PUTATIVE (AFU_ORTHOLOGUE AFUA_1G03140)-RELATED"/>
    <property type="match status" value="1"/>
</dbReference>
<dbReference type="InterPro" id="IPR051816">
    <property type="entry name" value="Glycosyl_Hydrolase_31"/>
</dbReference>
<dbReference type="Pfam" id="PF13802">
    <property type="entry name" value="Gal_mutarotas_2"/>
    <property type="match status" value="1"/>
</dbReference>
<dbReference type="Gene3D" id="2.60.40.1180">
    <property type="entry name" value="Golgi alpha-mannosidase II"/>
    <property type="match status" value="2"/>
</dbReference>
<dbReference type="GO" id="GO:0016798">
    <property type="term" value="F:hydrolase activity, acting on glycosyl bonds"/>
    <property type="evidence" value="ECO:0007669"/>
    <property type="project" value="UniProtKB-KW"/>
</dbReference>
<organism evidence="7 8">
    <name type="scientific">Echinicola jeungdonensis</name>
    <dbReference type="NCBI Taxonomy" id="709343"/>
    <lineage>
        <taxon>Bacteria</taxon>
        <taxon>Pseudomonadati</taxon>
        <taxon>Bacteroidota</taxon>
        <taxon>Cytophagia</taxon>
        <taxon>Cytophagales</taxon>
        <taxon>Cyclobacteriaceae</taxon>
        <taxon>Echinicola</taxon>
    </lineage>
</organism>
<accession>A0ABV5J8I5</accession>
<feature type="domain" description="Glycosyl hydrolase family 31 C-terminal" evidence="6">
    <location>
        <begin position="592"/>
        <end position="678"/>
    </location>
</feature>
<protein>
    <submittedName>
        <fullName evidence="7">Glycoside hydrolase family 31 protein</fullName>
        <ecNumber evidence="7">3.2.1.-</ecNumber>
    </submittedName>
</protein>
<dbReference type="Pfam" id="PF21365">
    <property type="entry name" value="Glyco_hydro_31_3rd"/>
    <property type="match status" value="1"/>
</dbReference>
<dbReference type="InterPro" id="IPR000322">
    <property type="entry name" value="Glyco_hydro_31_TIM"/>
</dbReference>
<dbReference type="EMBL" id="JBHMEW010000066">
    <property type="protein sequence ID" value="MFB9213152.1"/>
    <property type="molecule type" value="Genomic_DNA"/>
</dbReference>
<gene>
    <name evidence="7" type="ORF">ACFFUR_15145</name>
</gene>
<comment type="caution">
    <text evidence="7">The sequence shown here is derived from an EMBL/GenBank/DDBJ whole genome shotgun (WGS) entry which is preliminary data.</text>
</comment>
<keyword evidence="2 7" id="KW-0326">Glycosidase</keyword>
<comment type="similarity">
    <text evidence="1 2">Belongs to the glycosyl hydrolase 31 family.</text>
</comment>
<evidence type="ECO:0000313" key="7">
    <source>
        <dbReference type="EMBL" id="MFB9213152.1"/>
    </source>
</evidence>
<dbReference type="PANTHER" id="PTHR43863:SF2">
    <property type="entry name" value="MALTASE-GLUCOAMYLASE"/>
    <property type="match status" value="1"/>
</dbReference>